<sequence>GCIFAYACDKAESIAEALEKTGAKVYIVHIDDGVRKEN</sequence>
<gene>
    <name evidence="1" type="ORF">S01H1_60375</name>
</gene>
<name>X0WA73_9ZZZZ</name>
<comment type="caution">
    <text evidence="1">The sequence shown here is derived from an EMBL/GenBank/DDBJ whole genome shotgun (WGS) entry which is preliminary data.</text>
</comment>
<feature type="non-terminal residue" evidence="1">
    <location>
        <position position="1"/>
    </location>
</feature>
<dbReference type="EMBL" id="BARS01039541">
    <property type="protein sequence ID" value="GAG20122.1"/>
    <property type="molecule type" value="Genomic_DNA"/>
</dbReference>
<protein>
    <submittedName>
        <fullName evidence="1">Uncharacterized protein</fullName>
    </submittedName>
</protein>
<proteinExistence type="predicted"/>
<accession>X0WA73</accession>
<evidence type="ECO:0000313" key="1">
    <source>
        <dbReference type="EMBL" id="GAG20122.1"/>
    </source>
</evidence>
<organism evidence="1">
    <name type="scientific">marine sediment metagenome</name>
    <dbReference type="NCBI Taxonomy" id="412755"/>
    <lineage>
        <taxon>unclassified sequences</taxon>
        <taxon>metagenomes</taxon>
        <taxon>ecological metagenomes</taxon>
    </lineage>
</organism>
<dbReference type="AlphaFoldDB" id="X0WA73"/>
<reference evidence="1" key="1">
    <citation type="journal article" date="2014" name="Front. Microbiol.">
        <title>High frequency of phylogenetically diverse reductive dehalogenase-homologous genes in deep subseafloor sedimentary metagenomes.</title>
        <authorList>
            <person name="Kawai M."/>
            <person name="Futagami T."/>
            <person name="Toyoda A."/>
            <person name="Takaki Y."/>
            <person name="Nishi S."/>
            <person name="Hori S."/>
            <person name="Arai W."/>
            <person name="Tsubouchi T."/>
            <person name="Morono Y."/>
            <person name="Uchiyama I."/>
            <person name="Ito T."/>
            <person name="Fujiyama A."/>
            <person name="Inagaki F."/>
            <person name="Takami H."/>
        </authorList>
    </citation>
    <scope>NUCLEOTIDE SEQUENCE</scope>
    <source>
        <strain evidence="1">Expedition CK06-06</strain>
    </source>
</reference>